<feature type="region of interest" description="Disordered" evidence="1">
    <location>
        <begin position="266"/>
        <end position="305"/>
    </location>
</feature>
<name>A0A2S4UPV6_9BASI</name>
<feature type="compositionally biased region" description="Low complexity" evidence="1">
    <location>
        <begin position="84"/>
        <end position="93"/>
    </location>
</feature>
<dbReference type="Proteomes" id="UP000239156">
    <property type="component" value="Unassembled WGS sequence"/>
</dbReference>
<sequence length="318" mass="35432">MKIYLARLCGYYGQTIRPKLAVSYAPFHPSDATSLPPFREDYTSLFIDLQRPLICGLLRETSPSTYHQVLPDHPSATKKTQGRKPAATKATKPAAKKPTKLVARKPRKPAACKKNVTNNQPAIQSDTDIEVENNNLPAIQTDSDDELGIQSSVYDYVQILSFLESVVSECKDQVKNTGSIVSDSLNTRKPVIKWSIIIPRVTGFKKDDGATVHNEVSFTIWITALAKSNATKPPLNLSMINPTKVTKKLNQAQLLAKAVLHKKVAQDKAEAKEARTAKHRATNRGTDDKNDDDDDDKEDDENGVDDVKFHMREIYKFT</sequence>
<evidence type="ECO:0000256" key="1">
    <source>
        <dbReference type="SAM" id="MobiDB-lite"/>
    </source>
</evidence>
<keyword evidence="3" id="KW-1185">Reference proteome</keyword>
<dbReference type="VEuPathDB" id="FungiDB:PSTT_13854"/>
<reference evidence="2" key="1">
    <citation type="submission" date="2017-12" db="EMBL/GenBank/DDBJ databases">
        <title>Gene loss provides genomic basis for host adaptation in cereal stripe rust fungi.</title>
        <authorList>
            <person name="Xia C."/>
        </authorList>
    </citation>
    <scope>NUCLEOTIDE SEQUENCE [LARGE SCALE GENOMIC DNA]</scope>
    <source>
        <strain evidence="2">93-210</strain>
    </source>
</reference>
<evidence type="ECO:0000313" key="3">
    <source>
        <dbReference type="Proteomes" id="UP000239156"/>
    </source>
</evidence>
<dbReference type="EMBL" id="PKSL01000203">
    <property type="protein sequence ID" value="POV99333.1"/>
    <property type="molecule type" value="Genomic_DNA"/>
</dbReference>
<feature type="compositionally biased region" description="Basic residues" evidence="1">
    <location>
        <begin position="94"/>
        <end position="111"/>
    </location>
</feature>
<comment type="caution">
    <text evidence="2">The sequence shown here is derived from an EMBL/GenBank/DDBJ whole genome shotgun (WGS) entry which is preliminary data.</text>
</comment>
<feature type="region of interest" description="Disordered" evidence="1">
    <location>
        <begin position="66"/>
        <end position="113"/>
    </location>
</feature>
<proteinExistence type="predicted"/>
<feature type="compositionally biased region" description="Basic and acidic residues" evidence="1">
    <location>
        <begin position="266"/>
        <end position="276"/>
    </location>
</feature>
<dbReference type="AlphaFoldDB" id="A0A2S4UPV6"/>
<feature type="compositionally biased region" description="Acidic residues" evidence="1">
    <location>
        <begin position="289"/>
        <end position="304"/>
    </location>
</feature>
<dbReference type="VEuPathDB" id="FungiDB:PSHT_06800"/>
<accession>A0A2S4UPV6</accession>
<organism evidence="2 3">
    <name type="scientific">Puccinia striiformis</name>
    <dbReference type="NCBI Taxonomy" id="27350"/>
    <lineage>
        <taxon>Eukaryota</taxon>
        <taxon>Fungi</taxon>
        <taxon>Dikarya</taxon>
        <taxon>Basidiomycota</taxon>
        <taxon>Pucciniomycotina</taxon>
        <taxon>Pucciniomycetes</taxon>
        <taxon>Pucciniales</taxon>
        <taxon>Pucciniaceae</taxon>
        <taxon>Puccinia</taxon>
    </lineage>
</organism>
<protein>
    <submittedName>
        <fullName evidence="2">Uncharacterized protein</fullName>
    </submittedName>
</protein>
<gene>
    <name evidence="2" type="ORF">PSTT_13854</name>
</gene>
<evidence type="ECO:0000313" key="2">
    <source>
        <dbReference type="EMBL" id="POV99333.1"/>
    </source>
</evidence>